<evidence type="ECO:0000256" key="6">
    <source>
        <dbReference type="ARBA" id="ARBA00031700"/>
    </source>
</evidence>
<evidence type="ECO:0000313" key="9">
    <source>
        <dbReference type="EMBL" id="CAD7083376.1"/>
    </source>
</evidence>
<comment type="subcellular location">
    <subcellularLocation>
        <location evidence="1">Nucleus inner membrane</location>
        <topology evidence="1">Multi-pass membrane protein</topology>
    </subcellularLocation>
</comment>
<evidence type="ECO:0000256" key="7">
    <source>
        <dbReference type="ARBA" id="ARBA00032957"/>
    </source>
</evidence>
<keyword evidence="5 8" id="KW-0472">Membrane</keyword>
<feature type="transmembrane region" description="Helical" evidence="8">
    <location>
        <begin position="94"/>
        <end position="113"/>
    </location>
</feature>
<feature type="transmembrane region" description="Helical" evidence="8">
    <location>
        <begin position="53"/>
        <end position="73"/>
    </location>
</feature>
<dbReference type="FunCoup" id="A0A7R8YRZ2">
    <property type="interactions" value="667"/>
</dbReference>
<dbReference type="Proteomes" id="UP000594454">
    <property type="component" value="Chromosome 2"/>
</dbReference>
<dbReference type="EMBL" id="LR899010">
    <property type="protein sequence ID" value="CAD7083376.1"/>
    <property type="molecule type" value="Genomic_DNA"/>
</dbReference>
<sequence>MTSLKQLISLVIAITAFAYTFYSMGKLIMFLSAPTKVRKEYVWVLNLLDNKSRLQTAFVAILLDTAYIIVFILQHSVMKSQIVKSIIYKVGLGVAERAIYSLTSAICLLYLIDNWRPAPTIILWQVDVANSNALYWTFILIHALAWIIIYGGSIIMDLPEIVGIKQVYYDMKNYAPPMAYKSFELKHLYGHVRHPSFIGLTTVLWVTNLMSIDRLVLASLLTLYMYVAWSTDHNDVIYQKCQLTRKQTELKHQRY</sequence>
<organism evidence="9 10">
    <name type="scientific">Hermetia illucens</name>
    <name type="common">Black soldier fly</name>
    <dbReference type="NCBI Taxonomy" id="343691"/>
    <lineage>
        <taxon>Eukaryota</taxon>
        <taxon>Metazoa</taxon>
        <taxon>Ecdysozoa</taxon>
        <taxon>Arthropoda</taxon>
        <taxon>Hexapoda</taxon>
        <taxon>Insecta</taxon>
        <taxon>Pterygota</taxon>
        <taxon>Neoptera</taxon>
        <taxon>Endopterygota</taxon>
        <taxon>Diptera</taxon>
        <taxon>Brachycera</taxon>
        <taxon>Stratiomyomorpha</taxon>
        <taxon>Stratiomyidae</taxon>
        <taxon>Hermetiinae</taxon>
        <taxon>Hermetia</taxon>
    </lineage>
</organism>
<dbReference type="InParanoid" id="A0A7R8YRZ2"/>
<evidence type="ECO:0000256" key="8">
    <source>
        <dbReference type="SAM" id="Phobius"/>
    </source>
</evidence>
<evidence type="ECO:0000256" key="5">
    <source>
        <dbReference type="ARBA" id="ARBA00023136"/>
    </source>
</evidence>
<dbReference type="PANTHER" id="PTHR31040">
    <property type="entry name" value="NURIM"/>
    <property type="match status" value="1"/>
</dbReference>
<evidence type="ECO:0000256" key="1">
    <source>
        <dbReference type="ARBA" id="ARBA00004473"/>
    </source>
</evidence>
<keyword evidence="3 8" id="KW-0812">Transmembrane</keyword>
<evidence type="ECO:0000256" key="4">
    <source>
        <dbReference type="ARBA" id="ARBA00022989"/>
    </source>
</evidence>
<proteinExistence type="inferred from homology"/>
<evidence type="ECO:0000256" key="2">
    <source>
        <dbReference type="ARBA" id="ARBA00010631"/>
    </source>
</evidence>
<reference evidence="9 10" key="1">
    <citation type="submission" date="2020-11" db="EMBL/GenBank/DDBJ databases">
        <authorList>
            <person name="Wallbank WR R."/>
            <person name="Pardo Diaz C."/>
            <person name="Kozak K."/>
            <person name="Martin S."/>
            <person name="Jiggins C."/>
            <person name="Moest M."/>
            <person name="Warren A I."/>
            <person name="Generalovic N T."/>
            <person name="Byers J.R.P. K."/>
            <person name="Montejo-Kovacevich G."/>
            <person name="Yen C E."/>
        </authorList>
    </citation>
    <scope>NUCLEOTIDE SEQUENCE [LARGE SCALE GENOMIC DNA]</scope>
</reference>
<name>A0A7R8YRZ2_HERIL</name>
<gene>
    <name evidence="9" type="ORF">HERILL_LOCUS6341</name>
</gene>
<accession>A0A7R8YRZ2</accession>
<evidence type="ECO:0000256" key="3">
    <source>
        <dbReference type="ARBA" id="ARBA00022692"/>
    </source>
</evidence>
<dbReference type="PANTHER" id="PTHR31040:SF1">
    <property type="entry name" value="NURIM"/>
    <property type="match status" value="1"/>
</dbReference>
<evidence type="ECO:0000313" key="10">
    <source>
        <dbReference type="Proteomes" id="UP000594454"/>
    </source>
</evidence>
<dbReference type="AlphaFoldDB" id="A0A7R8YRZ2"/>
<dbReference type="OMA" id="WSIWFPL"/>
<feature type="transmembrane region" description="Helical" evidence="8">
    <location>
        <begin position="133"/>
        <end position="156"/>
    </location>
</feature>
<dbReference type="GO" id="GO:0005637">
    <property type="term" value="C:nuclear inner membrane"/>
    <property type="evidence" value="ECO:0007669"/>
    <property type="project" value="UniProtKB-SubCell"/>
</dbReference>
<feature type="transmembrane region" description="Helical" evidence="8">
    <location>
        <begin position="7"/>
        <end position="33"/>
    </location>
</feature>
<dbReference type="OrthoDB" id="10050858at2759"/>
<keyword evidence="10" id="KW-1185">Reference proteome</keyword>
<dbReference type="InterPro" id="IPR033580">
    <property type="entry name" value="Nurim-like"/>
</dbReference>
<keyword evidence="4 8" id="KW-1133">Transmembrane helix</keyword>
<protein>
    <recommendedName>
        <fullName evidence="7">Nuclear envelope membrane protein</fullName>
    </recommendedName>
    <alternativeName>
        <fullName evidence="6">Nuclear rim protein</fullName>
    </alternativeName>
</protein>
<comment type="similarity">
    <text evidence="2">Belongs to the nurim family.</text>
</comment>